<evidence type="ECO:0000256" key="1">
    <source>
        <dbReference type="SAM" id="MobiDB-lite"/>
    </source>
</evidence>
<comment type="caution">
    <text evidence="2">The sequence shown here is derived from an EMBL/GenBank/DDBJ whole genome shotgun (WGS) entry which is preliminary data.</text>
</comment>
<name>A0A8T0YT50_9STRA</name>
<sequence length="87" mass="9366">MPTQIPWTTRASAPYAHDEELDDAKASDMDNVGAAAKTKKHAKLLFSLLSSPLHTSSTVTKTEVQPKTLGQTSTGSGTNDHTNEDKR</sequence>
<dbReference type="Proteomes" id="UP000735874">
    <property type="component" value="Unassembled WGS sequence"/>
</dbReference>
<dbReference type="EMBL" id="RCML01000987">
    <property type="protein sequence ID" value="KAG2966750.1"/>
    <property type="molecule type" value="Genomic_DNA"/>
</dbReference>
<evidence type="ECO:0000313" key="3">
    <source>
        <dbReference type="EMBL" id="KAG2966750.1"/>
    </source>
</evidence>
<dbReference type="Proteomes" id="UP000697107">
    <property type="component" value="Unassembled WGS sequence"/>
</dbReference>
<reference evidence="2" key="1">
    <citation type="submission" date="2018-10" db="EMBL/GenBank/DDBJ databases">
        <title>Effector identification in a new, highly contiguous assembly of the strawberry crown rot pathogen Phytophthora cactorum.</title>
        <authorList>
            <person name="Armitage A.D."/>
            <person name="Nellist C.F."/>
            <person name="Bates H."/>
            <person name="Vickerstaff R.J."/>
            <person name="Harrison R.J."/>
        </authorList>
    </citation>
    <scope>NUCLEOTIDE SEQUENCE</scope>
    <source>
        <strain evidence="2">15-7</strain>
        <strain evidence="3">P415</strain>
    </source>
</reference>
<evidence type="ECO:0000313" key="4">
    <source>
        <dbReference type="Proteomes" id="UP000735874"/>
    </source>
</evidence>
<feature type="compositionally biased region" description="Polar residues" evidence="1">
    <location>
        <begin position="58"/>
        <end position="80"/>
    </location>
</feature>
<protein>
    <submittedName>
        <fullName evidence="2">Uncharacterized protein</fullName>
    </submittedName>
</protein>
<evidence type="ECO:0000313" key="2">
    <source>
        <dbReference type="EMBL" id="KAG2851052.1"/>
    </source>
</evidence>
<accession>A0A8T0YT50</accession>
<dbReference type="EMBL" id="RCMG01000635">
    <property type="protein sequence ID" value="KAG2851052.1"/>
    <property type="molecule type" value="Genomic_DNA"/>
</dbReference>
<proteinExistence type="predicted"/>
<gene>
    <name evidence="2" type="ORF">PC113_g16239</name>
    <name evidence="3" type="ORF">PC118_g18984</name>
</gene>
<dbReference type="AlphaFoldDB" id="A0A8T0YT50"/>
<organism evidence="2 4">
    <name type="scientific">Phytophthora cactorum</name>
    <dbReference type="NCBI Taxonomy" id="29920"/>
    <lineage>
        <taxon>Eukaryota</taxon>
        <taxon>Sar</taxon>
        <taxon>Stramenopiles</taxon>
        <taxon>Oomycota</taxon>
        <taxon>Peronosporomycetes</taxon>
        <taxon>Peronosporales</taxon>
        <taxon>Peronosporaceae</taxon>
        <taxon>Phytophthora</taxon>
    </lineage>
</organism>
<feature type="region of interest" description="Disordered" evidence="1">
    <location>
        <begin position="52"/>
        <end position="87"/>
    </location>
</feature>